<dbReference type="Pfam" id="PF02585">
    <property type="entry name" value="PIG-L"/>
    <property type="match status" value="1"/>
</dbReference>
<dbReference type="GO" id="GO:0016811">
    <property type="term" value="F:hydrolase activity, acting on carbon-nitrogen (but not peptide) bonds, in linear amides"/>
    <property type="evidence" value="ECO:0007669"/>
    <property type="project" value="TreeGrafter"/>
</dbReference>
<name>A0A2T6BUX9_9BACL</name>
<dbReference type="PANTHER" id="PTHR12993">
    <property type="entry name" value="N-ACETYLGLUCOSAMINYL-PHOSPHATIDYLINOSITOL DE-N-ACETYLASE-RELATED"/>
    <property type="match status" value="1"/>
</dbReference>
<proteinExistence type="predicted"/>
<dbReference type="RefSeq" id="WP_170109571.1">
    <property type="nucleotide sequence ID" value="NZ_QBKR01000010.1"/>
</dbReference>
<protein>
    <submittedName>
        <fullName evidence="1">LmbE family N-acetylglucosaminyl deacetylase</fullName>
    </submittedName>
</protein>
<dbReference type="SUPFAM" id="SSF102588">
    <property type="entry name" value="LmbE-like"/>
    <property type="match status" value="1"/>
</dbReference>
<evidence type="ECO:0000313" key="1">
    <source>
        <dbReference type="EMBL" id="PTX59875.1"/>
    </source>
</evidence>
<evidence type="ECO:0000313" key="2">
    <source>
        <dbReference type="Proteomes" id="UP000244240"/>
    </source>
</evidence>
<reference evidence="1 2" key="1">
    <citation type="submission" date="2018-04" db="EMBL/GenBank/DDBJ databases">
        <title>Genomic Encyclopedia of Archaeal and Bacterial Type Strains, Phase II (KMG-II): from individual species to whole genera.</title>
        <authorList>
            <person name="Goeker M."/>
        </authorList>
    </citation>
    <scope>NUCLEOTIDE SEQUENCE [LARGE SCALE GENOMIC DNA]</scope>
    <source>
        <strain evidence="1 2">DSM 45787</strain>
    </source>
</reference>
<dbReference type="EMBL" id="QBKR01000010">
    <property type="protein sequence ID" value="PTX59875.1"/>
    <property type="molecule type" value="Genomic_DNA"/>
</dbReference>
<dbReference type="InterPro" id="IPR024078">
    <property type="entry name" value="LmbE-like_dom_sf"/>
</dbReference>
<comment type="caution">
    <text evidence="1">The sequence shown here is derived from an EMBL/GenBank/DDBJ whole genome shotgun (WGS) entry which is preliminary data.</text>
</comment>
<dbReference type="InterPro" id="IPR003737">
    <property type="entry name" value="GlcNAc_PI_deacetylase-related"/>
</dbReference>
<gene>
    <name evidence="1" type="ORF">C8P63_11019</name>
</gene>
<organism evidence="1 2">
    <name type="scientific">Melghirimyces profundicolus</name>
    <dbReference type="NCBI Taxonomy" id="1242148"/>
    <lineage>
        <taxon>Bacteria</taxon>
        <taxon>Bacillati</taxon>
        <taxon>Bacillota</taxon>
        <taxon>Bacilli</taxon>
        <taxon>Bacillales</taxon>
        <taxon>Thermoactinomycetaceae</taxon>
        <taxon>Melghirimyces</taxon>
    </lineage>
</organism>
<accession>A0A2T6BUX9</accession>
<dbReference type="PANTHER" id="PTHR12993:SF11">
    <property type="entry name" value="N-ACETYLGLUCOSAMINYL-PHOSPHATIDYLINOSITOL DE-N-ACETYLASE"/>
    <property type="match status" value="1"/>
</dbReference>
<sequence>MTKKLMFVFAHPDDETFATGGTIVRYARRPDCETVLFCATRGEAGHPGTPALCPKEQLGEVREKELAEAADVLGIDRVILRDYGDGRLREAPFDQLVGDVEARIRREKPDAVVTFPPHGISGHPDHQVIQHATREAVARLGNVHQPFLYYIVIPQSTGIIRAAHTTPDREITHRIPVAPWRREIMEALRCHRTQHLSVERVFPGVLDGDWQLLRTTEFYQSAGKANVISSTELI</sequence>
<dbReference type="Proteomes" id="UP000244240">
    <property type="component" value="Unassembled WGS sequence"/>
</dbReference>
<keyword evidence="2" id="KW-1185">Reference proteome</keyword>
<dbReference type="AlphaFoldDB" id="A0A2T6BUX9"/>
<dbReference type="Gene3D" id="3.40.50.10320">
    <property type="entry name" value="LmbE-like"/>
    <property type="match status" value="1"/>
</dbReference>